<reference evidence="9 10" key="1">
    <citation type="submission" date="2017-10" db="EMBL/GenBank/DDBJ databases">
        <title>Nyctiphanis sp. nov., isolated from the stomach of the euphausiid Nyctiphanes simplex (Hansen, 1911) in the Gulf of California.</title>
        <authorList>
            <person name="Gomez-Gil B."/>
            <person name="Aguilar-Mendez M."/>
            <person name="Lopez-Cortes A."/>
            <person name="Gomez-Gutierrez J."/>
            <person name="Roque A."/>
            <person name="Lang E."/>
            <person name="Gonzalez-Castillo A."/>
        </authorList>
    </citation>
    <scope>NUCLEOTIDE SEQUENCE [LARGE SCALE GENOMIC DNA]</scope>
    <source>
        <strain evidence="9 10">CAIM 600</strain>
    </source>
</reference>
<evidence type="ECO:0000256" key="2">
    <source>
        <dbReference type="ARBA" id="ARBA00022475"/>
    </source>
</evidence>
<dbReference type="Pfam" id="PF06610">
    <property type="entry name" value="AlaE"/>
    <property type="match status" value="1"/>
</dbReference>
<dbReference type="RefSeq" id="WP_129123607.1">
    <property type="nucleotide sequence ID" value="NZ_PEIB01000030.1"/>
</dbReference>
<feature type="transmembrane region" description="Helical" evidence="8">
    <location>
        <begin position="12"/>
        <end position="35"/>
    </location>
</feature>
<dbReference type="HAMAP" id="MF_00914">
    <property type="entry name" value="L_Ala_exporter"/>
    <property type="match status" value="1"/>
</dbReference>
<dbReference type="GO" id="GO:0034639">
    <property type="term" value="F:L-amino acid efflux transmembrane transporter activity"/>
    <property type="evidence" value="ECO:0007669"/>
    <property type="project" value="UniProtKB-UniRule"/>
</dbReference>
<dbReference type="InterPro" id="IPR010574">
    <property type="entry name" value="Ala_export_AlaE"/>
</dbReference>
<evidence type="ECO:0000256" key="5">
    <source>
        <dbReference type="ARBA" id="ARBA00022970"/>
    </source>
</evidence>
<dbReference type="OrthoDB" id="9006207at2"/>
<feature type="transmembrane region" description="Helical" evidence="8">
    <location>
        <begin position="41"/>
        <end position="61"/>
    </location>
</feature>
<evidence type="ECO:0000313" key="9">
    <source>
        <dbReference type="EMBL" id="RXJ71899.1"/>
    </source>
</evidence>
<keyword evidence="5 8" id="KW-0029">Amino-acid transport</keyword>
<keyword evidence="1 8" id="KW-0813">Transport</keyword>
<evidence type="ECO:0000256" key="6">
    <source>
        <dbReference type="ARBA" id="ARBA00022989"/>
    </source>
</evidence>
<keyword evidence="10" id="KW-1185">Reference proteome</keyword>
<dbReference type="GO" id="GO:0005886">
    <property type="term" value="C:plasma membrane"/>
    <property type="evidence" value="ECO:0007669"/>
    <property type="project" value="UniProtKB-SubCell"/>
</dbReference>
<evidence type="ECO:0000313" key="10">
    <source>
        <dbReference type="Proteomes" id="UP000290287"/>
    </source>
</evidence>
<dbReference type="Proteomes" id="UP000290287">
    <property type="component" value="Unassembled WGS sequence"/>
</dbReference>
<accession>A0A4Q0YS23</accession>
<evidence type="ECO:0000256" key="1">
    <source>
        <dbReference type="ARBA" id="ARBA00022448"/>
    </source>
</evidence>
<name>A0A4Q0YS23_9GAMM</name>
<evidence type="ECO:0000256" key="7">
    <source>
        <dbReference type="ARBA" id="ARBA00023136"/>
    </source>
</evidence>
<gene>
    <name evidence="8" type="primary">alaE</name>
    <name evidence="9" type="ORF">CS022_19285</name>
</gene>
<evidence type="ECO:0000256" key="4">
    <source>
        <dbReference type="ARBA" id="ARBA00022692"/>
    </source>
</evidence>
<dbReference type="EMBL" id="PEIB01000030">
    <property type="protein sequence ID" value="RXJ71899.1"/>
    <property type="molecule type" value="Genomic_DNA"/>
</dbReference>
<feature type="transmembrane region" description="Helical" evidence="8">
    <location>
        <begin position="81"/>
        <end position="103"/>
    </location>
</feature>
<comment type="caution">
    <text evidence="9">The sequence shown here is derived from an EMBL/GenBank/DDBJ whole genome shotgun (WGS) entry which is preliminary data.</text>
</comment>
<evidence type="ECO:0000256" key="3">
    <source>
        <dbReference type="ARBA" id="ARBA00022519"/>
    </source>
</evidence>
<keyword evidence="2 8" id="KW-1003">Cell membrane</keyword>
<sequence length="147" mass="16406">MRDSARFRAALADTFAMVVFSFVTGMIIEIMVSGLSFEQSLMSRLISIPVNVIIAWPYGFFRDRVIRMARSLSPKRRVKSLADFLAYVVFQSPIYILVLLAVGADVEQIFTAVTSNALISGILGVVYGVFLEQCRRWFNVQSEPAAA</sequence>
<comment type="similarity">
    <text evidence="8">Belongs to the AlaE exporter family.</text>
</comment>
<dbReference type="AlphaFoldDB" id="A0A4Q0YS23"/>
<keyword evidence="4 8" id="KW-0812">Transmembrane</keyword>
<comment type="subcellular location">
    <subcellularLocation>
        <location evidence="8">Cell inner membrane</location>
        <topology evidence="8">Multi-pass membrane protein</topology>
    </subcellularLocation>
</comment>
<proteinExistence type="inferred from homology"/>
<protein>
    <recommendedName>
        <fullName evidence="8">L-alanine exporter AlaE</fullName>
    </recommendedName>
</protein>
<comment type="function">
    <text evidence="8">Exports L-alanine.</text>
</comment>
<keyword evidence="3 8" id="KW-0997">Cell inner membrane</keyword>
<dbReference type="GO" id="GO:0032973">
    <property type="term" value="P:amino acid export across plasma membrane"/>
    <property type="evidence" value="ECO:0007669"/>
    <property type="project" value="UniProtKB-UniRule"/>
</dbReference>
<feature type="transmembrane region" description="Helical" evidence="8">
    <location>
        <begin position="109"/>
        <end position="130"/>
    </location>
</feature>
<evidence type="ECO:0000256" key="8">
    <source>
        <dbReference type="HAMAP-Rule" id="MF_00914"/>
    </source>
</evidence>
<keyword evidence="7 8" id="KW-0472">Membrane</keyword>
<organism evidence="9 10">
    <name type="scientific">Veronia nyctiphanis</name>
    <dbReference type="NCBI Taxonomy" id="1278244"/>
    <lineage>
        <taxon>Bacteria</taxon>
        <taxon>Pseudomonadati</taxon>
        <taxon>Pseudomonadota</taxon>
        <taxon>Gammaproteobacteria</taxon>
        <taxon>Vibrionales</taxon>
        <taxon>Vibrionaceae</taxon>
        <taxon>Veronia</taxon>
    </lineage>
</organism>
<keyword evidence="6 8" id="KW-1133">Transmembrane helix</keyword>